<keyword evidence="2" id="KW-1185">Reference proteome</keyword>
<sequence length="113" mass="12160">MAHNSRIAYAAGFTGLGVGSTRFAAEFMLDHLSGASTARTALKIVRRKPLPFPAEPLASLSVNAVRWSPDHADHNFGRRNVLLRNPGCRGAGLRLLTHVTAAPTADRQHPTSH</sequence>
<dbReference type="Proteomes" id="UP000547444">
    <property type="component" value="Unassembled WGS sequence"/>
</dbReference>
<accession>A0A7X5R557</accession>
<proteinExistence type="predicted"/>
<evidence type="ECO:0000313" key="2">
    <source>
        <dbReference type="Proteomes" id="UP000547444"/>
    </source>
</evidence>
<name>A0A7X5R557_9MYCO</name>
<reference evidence="1 2" key="1">
    <citation type="submission" date="2020-03" db="EMBL/GenBank/DDBJ databases">
        <title>Sequencing the genomes of 1000 actinobacteria strains.</title>
        <authorList>
            <person name="Klenk H.-P."/>
        </authorList>
    </citation>
    <scope>NUCLEOTIDE SEQUENCE [LARGE SCALE GENOMIC DNA]</scope>
    <source>
        <strain evidence="1 2">DSM 44556</strain>
    </source>
</reference>
<dbReference type="AlphaFoldDB" id="A0A7X5R557"/>
<gene>
    <name evidence="1" type="ORF">FHU31_000222</name>
</gene>
<comment type="caution">
    <text evidence="1">The sequence shown here is derived from an EMBL/GenBank/DDBJ whole genome shotgun (WGS) entry which is preliminary data.</text>
</comment>
<evidence type="ECO:0000313" key="1">
    <source>
        <dbReference type="EMBL" id="NIH93266.1"/>
    </source>
</evidence>
<protein>
    <submittedName>
        <fullName evidence="1">Uncharacterized protein</fullName>
    </submittedName>
</protein>
<organism evidence="1 2">
    <name type="scientific">Mycolicibacterium fluoranthenivorans</name>
    <dbReference type="NCBI Taxonomy" id="258505"/>
    <lineage>
        <taxon>Bacteria</taxon>
        <taxon>Bacillati</taxon>
        <taxon>Actinomycetota</taxon>
        <taxon>Actinomycetes</taxon>
        <taxon>Mycobacteriales</taxon>
        <taxon>Mycobacteriaceae</taxon>
        <taxon>Mycolicibacterium</taxon>
    </lineage>
</organism>
<dbReference type="EMBL" id="JAANOW010000001">
    <property type="protein sequence ID" value="NIH93266.1"/>
    <property type="molecule type" value="Genomic_DNA"/>
</dbReference>